<organism evidence="2 3">
    <name type="scientific">Brucella tritici</name>
    <dbReference type="NCBI Taxonomy" id="94626"/>
    <lineage>
        <taxon>Bacteria</taxon>
        <taxon>Pseudomonadati</taxon>
        <taxon>Pseudomonadota</taxon>
        <taxon>Alphaproteobacteria</taxon>
        <taxon>Hyphomicrobiales</taxon>
        <taxon>Brucellaceae</taxon>
        <taxon>Brucella/Ochrobactrum group</taxon>
        <taxon>Brucella</taxon>
    </lineage>
</organism>
<dbReference type="EMBL" id="WBVX01000050">
    <property type="protein sequence ID" value="KAB2676072.1"/>
    <property type="molecule type" value="Genomic_DNA"/>
</dbReference>
<dbReference type="Pfam" id="PF08241">
    <property type="entry name" value="Methyltransf_11"/>
    <property type="match status" value="1"/>
</dbReference>
<dbReference type="Gene3D" id="3.40.50.150">
    <property type="entry name" value="Vaccinia Virus protein VP39"/>
    <property type="match status" value="1"/>
</dbReference>
<proteinExistence type="predicted"/>
<sequence>MNTTFAIPPQTFADFELQGWETLSSAYDESWGHVTSSFVPAILSALPDIEGRGLIDIGTGPGYAAKLAAQRGANVIGVDFSATMIEAARRSVPEANFEVADVEALPFADGEIDLAISNFGFQHFANPASALREISRILTGRGSLAITVWAESSRNAASLILEQAVERFAVQSCRTPDGPSYGFLWDIEQLQSIVAEAGFVAATLQSRLHVIPWRLTDADELFRAELAGSVRSGARLRQEPPASRERIREAMAKDIQSNYNEDGNLIIPMAAYVISVSKP</sequence>
<dbReference type="AlphaFoldDB" id="A0A6L3Y9K2"/>
<evidence type="ECO:0000313" key="2">
    <source>
        <dbReference type="EMBL" id="KAB2676072.1"/>
    </source>
</evidence>
<gene>
    <name evidence="2" type="ORF">F9L08_26965</name>
</gene>
<feature type="domain" description="Methyltransferase type 11" evidence="1">
    <location>
        <begin position="55"/>
        <end position="146"/>
    </location>
</feature>
<dbReference type="SUPFAM" id="SSF53335">
    <property type="entry name" value="S-adenosyl-L-methionine-dependent methyltransferases"/>
    <property type="match status" value="1"/>
</dbReference>
<dbReference type="PANTHER" id="PTHR43591">
    <property type="entry name" value="METHYLTRANSFERASE"/>
    <property type="match status" value="1"/>
</dbReference>
<comment type="caution">
    <text evidence="2">The sequence shown here is derived from an EMBL/GenBank/DDBJ whole genome shotgun (WGS) entry which is preliminary data.</text>
</comment>
<evidence type="ECO:0000259" key="1">
    <source>
        <dbReference type="Pfam" id="PF08241"/>
    </source>
</evidence>
<keyword evidence="2" id="KW-0808">Transferase</keyword>
<dbReference type="GO" id="GO:0008757">
    <property type="term" value="F:S-adenosylmethionine-dependent methyltransferase activity"/>
    <property type="evidence" value="ECO:0007669"/>
    <property type="project" value="InterPro"/>
</dbReference>
<dbReference type="InterPro" id="IPR029063">
    <property type="entry name" value="SAM-dependent_MTases_sf"/>
</dbReference>
<reference evidence="2 3" key="1">
    <citation type="submission" date="2019-09" db="EMBL/GenBank/DDBJ databases">
        <title>Taxonomic organization of the family Brucellaceae based on a phylogenomic approach.</title>
        <authorList>
            <person name="Leclercq S."/>
            <person name="Cloeckaert A."/>
            <person name="Zygmunt M.S."/>
        </authorList>
    </citation>
    <scope>NUCLEOTIDE SEQUENCE [LARGE SCALE GENOMIC DNA]</scope>
    <source>
        <strain evidence="2 3">WS1830</strain>
    </source>
</reference>
<dbReference type="CDD" id="cd02440">
    <property type="entry name" value="AdoMet_MTases"/>
    <property type="match status" value="1"/>
</dbReference>
<dbReference type="Proteomes" id="UP000481643">
    <property type="component" value="Unassembled WGS sequence"/>
</dbReference>
<dbReference type="RefSeq" id="WP_151654139.1">
    <property type="nucleotide sequence ID" value="NZ_WBVX01000050.1"/>
</dbReference>
<dbReference type="GO" id="GO:0032259">
    <property type="term" value="P:methylation"/>
    <property type="evidence" value="ECO:0007669"/>
    <property type="project" value="UniProtKB-KW"/>
</dbReference>
<protein>
    <submittedName>
        <fullName evidence="2">Methyltransferase domain-containing protein</fullName>
    </submittedName>
</protein>
<name>A0A6L3Y9K2_9HYPH</name>
<accession>A0A6L3Y9K2</accession>
<keyword evidence="2" id="KW-0489">Methyltransferase</keyword>
<dbReference type="InterPro" id="IPR013216">
    <property type="entry name" value="Methyltransf_11"/>
</dbReference>
<evidence type="ECO:0000313" key="3">
    <source>
        <dbReference type="Proteomes" id="UP000481643"/>
    </source>
</evidence>